<sequence>MKATYKILALTLIALGANEASAKMFFEPHGAFIVSGSSDESGSQKYTGPMYGAKFGYYQKEFGLNYGVDITRTSYTYASDTVASTTFTRNDFGVFLGYNSQNYYRLWVSGYYTSTSYGSDSSLKGQTYEFGFGYKVSPKVSLNAYYRMPTFTKAKINGTSSDLEPKQANTEIALGVSFPLEL</sequence>
<dbReference type="EMBL" id="CP025704">
    <property type="protein sequence ID" value="AUN98790.1"/>
    <property type="molecule type" value="Genomic_DNA"/>
</dbReference>
<reference evidence="1 2" key="1">
    <citation type="submission" date="2018-01" db="EMBL/GenBank/DDBJ databases">
        <title>Complete genome sequence of Bacteriovorax stolpii DSM12778.</title>
        <authorList>
            <person name="Tang B."/>
            <person name="Chang J."/>
        </authorList>
    </citation>
    <scope>NUCLEOTIDE SEQUENCE [LARGE SCALE GENOMIC DNA]</scope>
    <source>
        <strain evidence="1 2">DSM 12778</strain>
    </source>
</reference>
<accession>A0A2K9NTE3</accession>
<gene>
    <name evidence="1" type="ORF">C0V70_11900</name>
</gene>
<keyword evidence="2" id="KW-1185">Reference proteome</keyword>
<dbReference type="RefSeq" id="WP_102244081.1">
    <property type="nucleotide sequence ID" value="NZ_CP025704.1"/>
</dbReference>
<evidence type="ECO:0000313" key="2">
    <source>
        <dbReference type="Proteomes" id="UP000235584"/>
    </source>
</evidence>
<evidence type="ECO:0000313" key="1">
    <source>
        <dbReference type="EMBL" id="AUN98790.1"/>
    </source>
</evidence>
<dbReference type="KEGG" id="bsto:C0V70_11900"/>
<protein>
    <submittedName>
        <fullName evidence="1">Uncharacterized protein</fullName>
    </submittedName>
</protein>
<name>A0A2K9NTE3_BACTC</name>
<dbReference type="InterPro" id="IPR023614">
    <property type="entry name" value="Porin_dom_sf"/>
</dbReference>
<organism evidence="1 2">
    <name type="scientific">Bacteriovorax stolpii</name>
    <name type="common">Bdellovibrio stolpii</name>
    <dbReference type="NCBI Taxonomy" id="960"/>
    <lineage>
        <taxon>Bacteria</taxon>
        <taxon>Pseudomonadati</taxon>
        <taxon>Bdellovibrionota</taxon>
        <taxon>Bacteriovoracia</taxon>
        <taxon>Bacteriovoracales</taxon>
        <taxon>Bacteriovoracaceae</taxon>
        <taxon>Bacteriovorax</taxon>
    </lineage>
</organism>
<dbReference type="InterPro" id="IPR011250">
    <property type="entry name" value="OMP/PagP_B-barrel"/>
</dbReference>
<proteinExistence type="predicted"/>
<dbReference type="AlphaFoldDB" id="A0A2K9NTE3"/>
<dbReference type="SUPFAM" id="SSF56925">
    <property type="entry name" value="OMPA-like"/>
    <property type="match status" value="1"/>
</dbReference>
<dbReference type="Gene3D" id="2.40.160.10">
    <property type="entry name" value="Porin"/>
    <property type="match status" value="1"/>
</dbReference>
<dbReference type="Proteomes" id="UP000235584">
    <property type="component" value="Chromosome"/>
</dbReference>